<dbReference type="STRING" id="886738.Nlim_2011"/>
<dbReference type="GO" id="GO:0006633">
    <property type="term" value="P:fatty acid biosynthetic process"/>
    <property type="evidence" value="ECO:0007669"/>
    <property type="project" value="TreeGrafter"/>
</dbReference>
<dbReference type="PROSITE" id="PS00061">
    <property type="entry name" value="ADH_SHORT"/>
    <property type="match status" value="1"/>
</dbReference>
<organism evidence="3">
    <name type="scientific">Candidatus Nitrosarchaeum limnium SFB1</name>
    <dbReference type="NCBI Taxonomy" id="886738"/>
    <lineage>
        <taxon>Archaea</taxon>
        <taxon>Nitrososphaerota</taxon>
        <taxon>Nitrososphaeria</taxon>
        <taxon>Nitrosopumilales</taxon>
        <taxon>Nitrosopumilaceae</taxon>
        <taxon>Nitrosarchaeum</taxon>
    </lineage>
</organism>
<dbReference type="PRINTS" id="PR00080">
    <property type="entry name" value="SDRFAMILY"/>
</dbReference>
<keyword evidence="2" id="KW-0560">Oxidoreductase</keyword>
<comment type="caution">
    <text evidence="3">The sequence shown here is derived from an EMBL/GenBank/DDBJ whole genome shotgun (WGS) entry which is preliminary data.</text>
</comment>
<name>F3KMW9_9ARCH</name>
<dbReference type="InterPro" id="IPR020904">
    <property type="entry name" value="Sc_DH/Rdtase_CS"/>
</dbReference>
<dbReference type="GO" id="GO:0048038">
    <property type="term" value="F:quinone binding"/>
    <property type="evidence" value="ECO:0007669"/>
    <property type="project" value="TreeGrafter"/>
</dbReference>
<dbReference type="EMBL" id="AEGP01000066">
    <property type="protein sequence ID" value="EGG41202.1"/>
    <property type="molecule type" value="Genomic_DNA"/>
</dbReference>
<evidence type="ECO:0000256" key="2">
    <source>
        <dbReference type="ARBA" id="ARBA00023002"/>
    </source>
</evidence>
<dbReference type="Gene3D" id="3.40.50.720">
    <property type="entry name" value="NAD(P)-binding Rossmann-like Domain"/>
    <property type="match status" value="1"/>
</dbReference>
<evidence type="ECO:0000313" key="3">
    <source>
        <dbReference type="EMBL" id="EGG41202.1"/>
    </source>
</evidence>
<proteinExistence type="inferred from homology"/>
<dbReference type="AlphaFoldDB" id="F3KMW9"/>
<dbReference type="PANTHER" id="PTHR42760:SF133">
    <property type="entry name" value="3-OXOACYL-[ACYL-CARRIER-PROTEIN] REDUCTASE"/>
    <property type="match status" value="1"/>
</dbReference>
<dbReference type="InterPro" id="IPR036291">
    <property type="entry name" value="NAD(P)-bd_dom_sf"/>
</dbReference>
<dbReference type="PANTHER" id="PTHR42760">
    <property type="entry name" value="SHORT-CHAIN DEHYDROGENASES/REDUCTASES FAMILY MEMBER"/>
    <property type="match status" value="1"/>
</dbReference>
<accession>F3KMW9</accession>
<dbReference type="PRINTS" id="PR00081">
    <property type="entry name" value="GDHRDH"/>
</dbReference>
<protein>
    <submittedName>
        <fullName evidence="3">Dehydrogenase</fullName>
    </submittedName>
</protein>
<dbReference type="SUPFAM" id="SSF51735">
    <property type="entry name" value="NAD(P)-binding Rossmann-fold domains"/>
    <property type="match status" value="1"/>
</dbReference>
<dbReference type="Pfam" id="PF13561">
    <property type="entry name" value="adh_short_C2"/>
    <property type="match status" value="1"/>
</dbReference>
<dbReference type="HOGENOM" id="CLU_010194_1_3_2"/>
<dbReference type="InterPro" id="IPR002347">
    <property type="entry name" value="SDR_fam"/>
</dbReference>
<sequence length="239" mass="26220">MNLTGKIAVVFGGNGDVGSNLIKKLFLNKIDSVYTSFHTNFNNILELKKIYGDKLSFNQVDIRDPVAIQKFIENIQQVDIGINCVGIVDDHSVSKLSFESWNRVIETNLTGTFNTSKYLFEKMKSVKQGRIINISSIVAFQGAFGQSNYAASKSGILGLTKTLAIEGAKYNILVNCVVPGYITSKMIENIPKPVLNNIIQKIPLKKLGVLDDISNAILFLSSDYSNYITGQTINVSGGL</sequence>
<reference evidence="3" key="1">
    <citation type="journal article" date="2011" name="PLoS ONE">
        <title>Genome of a low-salinity ammonia-oxidizing archaeon determined by single-cell and metagenomic analysis.</title>
        <authorList>
            <person name="Blainey P.C."/>
            <person name="Mosier A.C."/>
            <person name="Potanina A."/>
            <person name="Francis C.A."/>
            <person name="Quake S.R."/>
        </authorList>
    </citation>
    <scope>NUCLEOTIDE SEQUENCE [LARGE SCALE GENOMIC DNA]</scope>
    <source>
        <strain evidence="3">SFB1</strain>
    </source>
</reference>
<comment type="similarity">
    <text evidence="1">Belongs to the short-chain dehydrogenases/reductases (SDR) family.</text>
</comment>
<gene>
    <name evidence="3" type="ORF">Nlim_2011</name>
</gene>
<evidence type="ECO:0000256" key="1">
    <source>
        <dbReference type="ARBA" id="ARBA00006484"/>
    </source>
</evidence>
<dbReference type="FunFam" id="3.40.50.720:FF:000173">
    <property type="entry name" value="3-oxoacyl-[acyl-carrier protein] reductase"/>
    <property type="match status" value="1"/>
</dbReference>
<dbReference type="GO" id="GO:0016616">
    <property type="term" value="F:oxidoreductase activity, acting on the CH-OH group of donors, NAD or NADP as acceptor"/>
    <property type="evidence" value="ECO:0007669"/>
    <property type="project" value="TreeGrafter"/>
</dbReference>
<dbReference type="Proteomes" id="UP000004348">
    <property type="component" value="Chromosome"/>
</dbReference>